<evidence type="ECO:0000313" key="2">
    <source>
        <dbReference type="Proteomes" id="UP000790377"/>
    </source>
</evidence>
<sequence>MPPCRFKLVRPHPADHPELQIAAGSEGGLDFLHRRPHPRGSCPTVPKLRCVMELVDVNALLVLAITTQVSVILWRQSRMVRTITRRRPSLLCLSCARSVKQLLRSIRLPPTNRCRSCRMQMPFPPPPPPAFEVRPHSPPLPPSPFEIRPHSPPPPPPPPPFKVRSRSLSPPPPPPLFEVRPHSPPLPPPPPFEVRPHSPLPLPSSDSPPPPLNVVVIILTTAANAAFQRPWLQGSSKGCGDDRHDSTGGGKGKGGGAAEEEATGGTPGSPA</sequence>
<accession>A0ACB7ZSZ6</accession>
<comment type="caution">
    <text evidence="1">The sequence shown here is derived from an EMBL/GenBank/DDBJ whole genome shotgun (WGS) entry which is preliminary data.</text>
</comment>
<evidence type="ECO:0000313" key="1">
    <source>
        <dbReference type="EMBL" id="KAH7904266.1"/>
    </source>
</evidence>
<dbReference type="Proteomes" id="UP000790377">
    <property type="component" value="Unassembled WGS sequence"/>
</dbReference>
<name>A0ACB7ZSZ6_9AGAM</name>
<proteinExistence type="predicted"/>
<reference evidence="1" key="1">
    <citation type="journal article" date="2021" name="New Phytol.">
        <title>Evolutionary innovations through gain and loss of genes in the ectomycorrhizal Boletales.</title>
        <authorList>
            <person name="Wu G."/>
            <person name="Miyauchi S."/>
            <person name="Morin E."/>
            <person name="Kuo A."/>
            <person name="Drula E."/>
            <person name="Varga T."/>
            <person name="Kohler A."/>
            <person name="Feng B."/>
            <person name="Cao Y."/>
            <person name="Lipzen A."/>
            <person name="Daum C."/>
            <person name="Hundley H."/>
            <person name="Pangilinan J."/>
            <person name="Johnson J."/>
            <person name="Barry K."/>
            <person name="LaButti K."/>
            <person name="Ng V."/>
            <person name="Ahrendt S."/>
            <person name="Min B."/>
            <person name="Choi I.G."/>
            <person name="Park H."/>
            <person name="Plett J.M."/>
            <person name="Magnuson J."/>
            <person name="Spatafora J.W."/>
            <person name="Nagy L.G."/>
            <person name="Henrissat B."/>
            <person name="Grigoriev I.V."/>
            <person name="Yang Z.L."/>
            <person name="Xu J."/>
            <person name="Martin F.M."/>
        </authorList>
    </citation>
    <scope>NUCLEOTIDE SEQUENCE</scope>
    <source>
        <strain evidence="1">ATCC 28755</strain>
    </source>
</reference>
<organism evidence="1 2">
    <name type="scientific">Hygrophoropsis aurantiaca</name>
    <dbReference type="NCBI Taxonomy" id="72124"/>
    <lineage>
        <taxon>Eukaryota</taxon>
        <taxon>Fungi</taxon>
        <taxon>Dikarya</taxon>
        <taxon>Basidiomycota</taxon>
        <taxon>Agaricomycotina</taxon>
        <taxon>Agaricomycetes</taxon>
        <taxon>Agaricomycetidae</taxon>
        <taxon>Boletales</taxon>
        <taxon>Coniophorineae</taxon>
        <taxon>Hygrophoropsidaceae</taxon>
        <taxon>Hygrophoropsis</taxon>
    </lineage>
</organism>
<gene>
    <name evidence="1" type="ORF">BJ138DRAFT_1119569</name>
</gene>
<keyword evidence="2" id="KW-1185">Reference proteome</keyword>
<protein>
    <submittedName>
        <fullName evidence="1">Uncharacterized protein</fullName>
    </submittedName>
</protein>
<dbReference type="EMBL" id="MU268539">
    <property type="protein sequence ID" value="KAH7904266.1"/>
    <property type="molecule type" value="Genomic_DNA"/>
</dbReference>